<dbReference type="Proteomes" id="UP000692954">
    <property type="component" value="Unassembled WGS sequence"/>
</dbReference>
<name>A0A8S1NMD3_9CILI</name>
<proteinExistence type="predicted"/>
<protein>
    <submittedName>
        <fullName evidence="1">Uncharacterized protein</fullName>
    </submittedName>
</protein>
<organism evidence="1 2">
    <name type="scientific">Paramecium sonneborni</name>
    <dbReference type="NCBI Taxonomy" id="65129"/>
    <lineage>
        <taxon>Eukaryota</taxon>
        <taxon>Sar</taxon>
        <taxon>Alveolata</taxon>
        <taxon>Ciliophora</taxon>
        <taxon>Intramacronucleata</taxon>
        <taxon>Oligohymenophorea</taxon>
        <taxon>Peniculida</taxon>
        <taxon>Parameciidae</taxon>
        <taxon>Paramecium</taxon>
    </lineage>
</organism>
<dbReference type="AlphaFoldDB" id="A0A8S1NMD3"/>
<evidence type="ECO:0000313" key="2">
    <source>
        <dbReference type="Proteomes" id="UP000692954"/>
    </source>
</evidence>
<gene>
    <name evidence="1" type="ORF">PSON_ATCC_30995.1.T0600229</name>
</gene>
<dbReference type="EMBL" id="CAJJDN010000060">
    <property type="protein sequence ID" value="CAD8093332.1"/>
    <property type="molecule type" value="Genomic_DNA"/>
</dbReference>
<sequence length="57" mass="6442">MELQNYTNYTLHSCLQDVPVKLTISNLSDGNSILNSLIKDENKDEQLIVSTQLYING</sequence>
<reference evidence="1" key="1">
    <citation type="submission" date="2021-01" db="EMBL/GenBank/DDBJ databases">
        <authorList>
            <consortium name="Genoscope - CEA"/>
            <person name="William W."/>
        </authorList>
    </citation>
    <scope>NUCLEOTIDE SEQUENCE</scope>
</reference>
<accession>A0A8S1NMD3</accession>
<evidence type="ECO:0000313" key="1">
    <source>
        <dbReference type="EMBL" id="CAD8093332.1"/>
    </source>
</evidence>
<keyword evidence="2" id="KW-1185">Reference proteome</keyword>
<comment type="caution">
    <text evidence="1">The sequence shown here is derived from an EMBL/GenBank/DDBJ whole genome shotgun (WGS) entry which is preliminary data.</text>
</comment>